<sequence>MLQAAAAPAPVPAGRCRAAGSHSAGCRRHRAWPARRRPRHGSPRPRQPPQRDARGCPDRPLRRRPAAGCWPSGWPPTRWRSY</sequence>
<reference evidence="2 3" key="1">
    <citation type="submission" date="2015-05" db="EMBL/GenBank/DDBJ databases">
        <title>Genome sequencing and analysis of members of genus Stenotrophomonas.</title>
        <authorList>
            <person name="Patil P.P."/>
            <person name="Midha S."/>
            <person name="Patil P.B."/>
        </authorList>
    </citation>
    <scope>NUCLEOTIDE SEQUENCE [LARGE SCALE GENOMIC DNA]</scope>
    <source>
        <strain evidence="2 3">DSM 17805</strain>
    </source>
</reference>
<comment type="caution">
    <text evidence="2">The sequence shown here is derived from an EMBL/GenBank/DDBJ whole genome shotgun (WGS) entry which is preliminary data.</text>
</comment>
<evidence type="ECO:0000256" key="1">
    <source>
        <dbReference type="SAM" id="MobiDB-lite"/>
    </source>
</evidence>
<feature type="region of interest" description="Disordered" evidence="1">
    <location>
        <begin position="1"/>
        <end position="82"/>
    </location>
</feature>
<feature type="compositionally biased region" description="Low complexity" evidence="1">
    <location>
        <begin position="1"/>
        <end position="20"/>
    </location>
</feature>
<accession>A0A0R0C3Y8</accession>
<organism evidence="2 3">
    <name type="scientific">Stenotrophomonas koreensis</name>
    <dbReference type="NCBI Taxonomy" id="266128"/>
    <lineage>
        <taxon>Bacteria</taxon>
        <taxon>Pseudomonadati</taxon>
        <taxon>Pseudomonadota</taxon>
        <taxon>Gammaproteobacteria</taxon>
        <taxon>Lysobacterales</taxon>
        <taxon>Lysobacteraceae</taxon>
        <taxon>Stenotrophomonas</taxon>
    </lineage>
</organism>
<feature type="compositionally biased region" description="Basic residues" evidence="1">
    <location>
        <begin position="25"/>
        <end position="43"/>
    </location>
</feature>
<protein>
    <submittedName>
        <fullName evidence="2">Uncharacterized protein</fullName>
    </submittedName>
</protein>
<proteinExistence type="predicted"/>
<dbReference type="Proteomes" id="UP000051254">
    <property type="component" value="Unassembled WGS sequence"/>
</dbReference>
<dbReference type="STRING" id="266128.ABB25_01565"/>
<keyword evidence="3" id="KW-1185">Reference proteome</keyword>
<evidence type="ECO:0000313" key="2">
    <source>
        <dbReference type="EMBL" id="KRG60433.1"/>
    </source>
</evidence>
<feature type="compositionally biased region" description="Basic and acidic residues" evidence="1">
    <location>
        <begin position="49"/>
        <end position="60"/>
    </location>
</feature>
<dbReference type="PATRIC" id="fig|266128.3.peg.1939"/>
<dbReference type="EMBL" id="LDJH01000004">
    <property type="protein sequence ID" value="KRG60433.1"/>
    <property type="molecule type" value="Genomic_DNA"/>
</dbReference>
<gene>
    <name evidence="2" type="ORF">ABB25_01565</name>
</gene>
<evidence type="ECO:0000313" key="3">
    <source>
        <dbReference type="Proteomes" id="UP000051254"/>
    </source>
</evidence>
<dbReference type="AlphaFoldDB" id="A0A0R0C3Y8"/>
<name>A0A0R0C3Y8_9GAMM</name>